<dbReference type="PANTHER" id="PTHR46577:SF1">
    <property type="entry name" value="HTH-TYPE TRANSCRIPTIONAL REGULATORY PROTEIN GABR"/>
    <property type="match status" value="1"/>
</dbReference>
<comment type="caution">
    <text evidence="6">The sequence shown here is derived from an EMBL/GenBank/DDBJ whole genome shotgun (WGS) entry which is preliminary data.</text>
</comment>
<dbReference type="CDD" id="cd07377">
    <property type="entry name" value="WHTH_GntR"/>
    <property type="match status" value="1"/>
</dbReference>
<organism evidence="6 7">
    <name type="scientific">Nocardioides aurantiacus</name>
    <dbReference type="NCBI Taxonomy" id="86796"/>
    <lineage>
        <taxon>Bacteria</taxon>
        <taxon>Bacillati</taxon>
        <taxon>Actinomycetota</taxon>
        <taxon>Actinomycetes</taxon>
        <taxon>Propionibacteriales</taxon>
        <taxon>Nocardioidaceae</taxon>
        <taxon>Nocardioides</taxon>
    </lineage>
</organism>
<dbReference type="SUPFAM" id="SSF46785">
    <property type="entry name" value="Winged helix' DNA-binding domain"/>
    <property type="match status" value="1"/>
</dbReference>
<keyword evidence="1" id="KW-0663">Pyridoxal phosphate</keyword>
<keyword evidence="4" id="KW-0804">Transcription</keyword>
<dbReference type="AlphaFoldDB" id="A0A3N2CR11"/>
<dbReference type="EMBL" id="RKHO01000001">
    <property type="protein sequence ID" value="ROR89929.1"/>
    <property type="molecule type" value="Genomic_DNA"/>
</dbReference>
<keyword evidence="3 6" id="KW-0238">DNA-binding</keyword>
<evidence type="ECO:0000256" key="4">
    <source>
        <dbReference type="ARBA" id="ARBA00023163"/>
    </source>
</evidence>
<dbReference type="Pfam" id="PF00392">
    <property type="entry name" value="GntR"/>
    <property type="match status" value="1"/>
</dbReference>
<reference evidence="6 7" key="1">
    <citation type="submission" date="2018-11" db="EMBL/GenBank/DDBJ databases">
        <title>Sequencing the genomes of 1000 actinobacteria strains.</title>
        <authorList>
            <person name="Klenk H.-P."/>
        </authorList>
    </citation>
    <scope>NUCLEOTIDE SEQUENCE [LARGE SCALE GENOMIC DNA]</scope>
    <source>
        <strain evidence="6 7">DSM 12652</strain>
    </source>
</reference>
<sequence>MTDPDLVLDLDPGAPEPPYEQVREAIRAQVDDGTLRPGTRLPPVRRLAETLGLAAGTVARAYKELEAAGVIETRGRAGSVVTGGGVERAAREAATTYVGQARGLGLGDDEVLALVRRALRG</sequence>
<keyword evidence="7" id="KW-1185">Reference proteome</keyword>
<dbReference type="OrthoDB" id="4307011at2"/>
<dbReference type="GO" id="GO:0003700">
    <property type="term" value="F:DNA-binding transcription factor activity"/>
    <property type="evidence" value="ECO:0007669"/>
    <property type="project" value="InterPro"/>
</dbReference>
<evidence type="ECO:0000259" key="5">
    <source>
        <dbReference type="PROSITE" id="PS50949"/>
    </source>
</evidence>
<dbReference type="InterPro" id="IPR036390">
    <property type="entry name" value="WH_DNA-bd_sf"/>
</dbReference>
<keyword evidence="2" id="KW-0805">Transcription regulation</keyword>
<dbReference type="PANTHER" id="PTHR46577">
    <property type="entry name" value="HTH-TYPE TRANSCRIPTIONAL REGULATORY PROTEIN GABR"/>
    <property type="match status" value="1"/>
</dbReference>
<dbReference type="InterPro" id="IPR036388">
    <property type="entry name" value="WH-like_DNA-bd_sf"/>
</dbReference>
<evidence type="ECO:0000256" key="3">
    <source>
        <dbReference type="ARBA" id="ARBA00023125"/>
    </source>
</evidence>
<name>A0A3N2CR11_9ACTN</name>
<evidence type="ECO:0000256" key="1">
    <source>
        <dbReference type="ARBA" id="ARBA00022898"/>
    </source>
</evidence>
<dbReference type="Gene3D" id="1.10.10.10">
    <property type="entry name" value="Winged helix-like DNA-binding domain superfamily/Winged helix DNA-binding domain"/>
    <property type="match status" value="1"/>
</dbReference>
<protein>
    <submittedName>
        <fullName evidence="6">DNA-binding transcriptional regulator YhcF (GntR family)</fullName>
    </submittedName>
</protein>
<dbReference type="RefSeq" id="WP_123389173.1">
    <property type="nucleotide sequence ID" value="NZ_RKHO01000001.1"/>
</dbReference>
<dbReference type="PROSITE" id="PS50949">
    <property type="entry name" value="HTH_GNTR"/>
    <property type="match status" value="1"/>
</dbReference>
<accession>A0A3N2CR11</accession>
<feature type="domain" description="HTH gntR-type" evidence="5">
    <location>
        <begin position="16"/>
        <end position="84"/>
    </location>
</feature>
<dbReference type="InterPro" id="IPR000524">
    <property type="entry name" value="Tscrpt_reg_HTH_GntR"/>
</dbReference>
<evidence type="ECO:0000256" key="2">
    <source>
        <dbReference type="ARBA" id="ARBA00023015"/>
    </source>
</evidence>
<gene>
    <name evidence="6" type="ORF">EDD33_0760</name>
</gene>
<dbReference type="GO" id="GO:0003677">
    <property type="term" value="F:DNA binding"/>
    <property type="evidence" value="ECO:0007669"/>
    <property type="project" value="UniProtKB-KW"/>
</dbReference>
<evidence type="ECO:0000313" key="6">
    <source>
        <dbReference type="EMBL" id="ROR89929.1"/>
    </source>
</evidence>
<evidence type="ECO:0000313" key="7">
    <source>
        <dbReference type="Proteomes" id="UP000281738"/>
    </source>
</evidence>
<dbReference type="SMART" id="SM00345">
    <property type="entry name" value="HTH_GNTR"/>
    <property type="match status" value="1"/>
</dbReference>
<proteinExistence type="predicted"/>
<dbReference type="InterPro" id="IPR051446">
    <property type="entry name" value="HTH_trans_reg/aminotransferase"/>
</dbReference>
<dbReference type="Proteomes" id="UP000281738">
    <property type="component" value="Unassembled WGS sequence"/>
</dbReference>